<evidence type="ECO:0000256" key="6">
    <source>
        <dbReference type="ARBA" id="ARBA00022777"/>
    </source>
</evidence>
<keyword evidence="4 8" id="KW-0808">Transferase</keyword>
<dbReference type="Gene3D" id="2.30.130.10">
    <property type="entry name" value="PUA domain"/>
    <property type="match status" value="1"/>
</dbReference>
<dbReference type="HAMAP" id="MF_00456">
    <property type="entry name" value="ProB"/>
    <property type="match status" value="1"/>
</dbReference>
<comment type="catalytic activity">
    <reaction evidence="8">
        <text>L-glutamate + ATP = L-glutamyl 5-phosphate + ADP</text>
        <dbReference type="Rhea" id="RHEA:14877"/>
        <dbReference type="ChEBI" id="CHEBI:29985"/>
        <dbReference type="ChEBI" id="CHEBI:30616"/>
        <dbReference type="ChEBI" id="CHEBI:58274"/>
        <dbReference type="ChEBI" id="CHEBI:456216"/>
        <dbReference type="EC" id="2.7.2.11"/>
    </reaction>
</comment>
<feature type="binding site" evidence="8">
    <location>
        <begin position="171"/>
        <end position="172"/>
    </location>
    <ligand>
        <name>ATP</name>
        <dbReference type="ChEBI" id="CHEBI:30616"/>
    </ligand>
</feature>
<sequence>MRLKYLQGVRRLVVKVGSAVITAADGLNRQVIDNLSAELSRFMRQGYEVVLVSSGAIACGRRKMGFHGRSLPEKQALAAIGQSGLIEAYEEAFERYGQKVAQILLTRQDLESRQRFLNARNTLKVLFTWKVLPIVNENDTVAIEEIQFGDNDTLAALTVNLVEADLLVCLSDVDALYDQDPRLSPRARPLTLVEKIDRRIVEMAGDRPGRLGRGGMGTKIKAAQMVTSAGVPMVIAGGRIPGILERIFAGEEVGTFFVPSGRKLSSRRYWIAYNLKPTGAIIIDAGAKKALVKDGASLLPVGVKAVEGNFPRGACVECLDEEGRRVAIGLSNYSAAEIRRIIGCRSPEVCRLMGAQAPPEIIHRDNLVLAEE</sequence>
<comment type="pathway">
    <text evidence="8">Amino-acid biosynthesis; L-proline biosynthesis; L-glutamate 5-semialdehyde from L-glutamate: step 1/2.</text>
</comment>
<dbReference type="UniPathway" id="UPA00098">
    <property type="reaction ID" value="UER00359"/>
</dbReference>
<dbReference type="InterPro" id="IPR036974">
    <property type="entry name" value="PUA_sf"/>
</dbReference>
<evidence type="ECO:0000256" key="7">
    <source>
        <dbReference type="ARBA" id="ARBA00022840"/>
    </source>
</evidence>
<gene>
    <name evidence="8 10" type="primary">proB</name>
    <name evidence="10" type="ORF">G4V39_09755</name>
</gene>
<keyword evidence="11" id="KW-1185">Reference proteome</keyword>
<accession>A0A6G7PYX8</accession>
<dbReference type="SUPFAM" id="SSF53633">
    <property type="entry name" value="Carbamate kinase-like"/>
    <property type="match status" value="1"/>
</dbReference>
<feature type="binding site" evidence="8">
    <location>
        <position position="15"/>
    </location>
    <ligand>
        <name>ATP</name>
        <dbReference type="ChEBI" id="CHEBI:30616"/>
    </ligand>
</feature>
<dbReference type="EC" id="2.7.2.11" evidence="8"/>
<protein>
    <recommendedName>
        <fullName evidence="8">Glutamate 5-kinase</fullName>
        <ecNumber evidence="8">2.7.2.11</ecNumber>
    </recommendedName>
    <alternativeName>
        <fullName evidence="8">Gamma-glutamyl kinase</fullName>
        <shortName evidence="8">GK</shortName>
    </alternativeName>
</protein>
<dbReference type="InterPro" id="IPR015947">
    <property type="entry name" value="PUA-like_sf"/>
</dbReference>
<feature type="binding site" evidence="8">
    <location>
        <position position="151"/>
    </location>
    <ligand>
        <name>substrate</name>
    </ligand>
</feature>
<dbReference type="PRINTS" id="PR00474">
    <property type="entry name" value="GLU5KINASE"/>
</dbReference>
<keyword evidence="6 8" id="KW-0418">Kinase</keyword>
<dbReference type="InterPro" id="IPR036393">
    <property type="entry name" value="AceGlu_kinase-like_sf"/>
</dbReference>
<feature type="binding site" evidence="8">
    <location>
        <position position="54"/>
    </location>
    <ligand>
        <name>substrate</name>
    </ligand>
</feature>
<dbReference type="Gene3D" id="3.40.1160.10">
    <property type="entry name" value="Acetylglutamate kinase-like"/>
    <property type="match status" value="2"/>
</dbReference>
<dbReference type="InterPro" id="IPR002478">
    <property type="entry name" value="PUA"/>
</dbReference>
<dbReference type="PIRSF" id="PIRSF000729">
    <property type="entry name" value="GK"/>
    <property type="match status" value="1"/>
</dbReference>
<dbReference type="InterPro" id="IPR005715">
    <property type="entry name" value="Glu_5kinase/COase_Synthase"/>
</dbReference>
<dbReference type="PROSITE" id="PS50890">
    <property type="entry name" value="PUA"/>
    <property type="match status" value="1"/>
</dbReference>
<dbReference type="Pfam" id="PF00696">
    <property type="entry name" value="AA_kinase"/>
    <property type="match status" value="1"/>
</dbReference>
<dbReference type="FunFam" id="2.30.130.10:FF:000007">
    <property type="entry name" value="Glutamate 5-kinase"/>
    <property type="match status" value="1"/>
</dbReference>
<evidence type="ECO:0000256" key="4">
    <source>
        <dbReference type="ARBA" id="ARBA00022679"/>
    </source>
</evidence>
<evidence type="ECO:0000256" key="5">
    <source>
        <dbReference type="ARBA" id="ARBA00022741"/>
    </source>
</evidence>
<dbReference type="PANTHER" id="PTHR43654:SF1">
    <property type="entry name" value="ISOPENTENYL PHOSPHATE KINASE"/>
    <property type="match status" value="1"/>
</dbReference>
<dbReference type="PROSITE" id="PS00902">
    <property type="entry name" value="GLUTAMATE_5_KINASE"/>
    <property type="match status" value="1"/>
</dbReference>
<keyword evidence="3 8" id="KW-0641">Proline biosynthesis</keyword>
<evidence type="ECO:0000256" key="8">
    <source>
        <dbReference type="HAMAP-Rule" id="MF_00456"/>
    </source>
</evidence>
<dbReference type="KEGG" id="tav:G4V39_09755"/>
<comment type="function">
    <text evidence="8">Catalyzes the transfer of a phosphate group to glutamate to form L-glutamate 5-phosphate.</text>
</comment>
<dbReference type="Proteomes" id="UP000502179">
    <property type="component" value="Chromosome"/>
</dbReference>
<evidence type="ECO:0000313" key="11">
    <source>
        <dbReference type="Proteomes" id="UP000502179"/>
    </source>
</evidence>
<dbReference type="InterPro" id="IPR019797">
    <property type="entry name" value="Glutamate_5-kinase_CS"/>
</dbReference>
<reference evidence="10 11" key="1">
    <citation type="submission" date="2020-02" db="EMBL/GenBank/DDBJ databases">
        <title>Genome analysis of Thermosulfuriphilus ammonigenes ST65T, an anaerobic thermophilic chemolithoautotrophic bacterium isolated from a deep-sea hydrothermal vent.</title>
        <authorList>
            <person name="Slobodkina G."/>
            <person name="Allioux M."/>
            <person name="Merkel A."/>
            <person name="Alain K."/>
            <person name="Jebbar M."/>
            <person name="Slobodkin A."/>
        </authorList>
    </citation>
    <scope>NUCLEOTIDE SEQUENCE [LARGE SCALE GENOMIC DNA]</scope>
    <source>
        <strain evidence="10 11">ST65</strain>
    </source>
</reference>
<dbReference type="InterPro" id="IPR041739">
    <property type="entry name" value="G5K_ProB"/>
</dbReference>
<dbReference type="NCBIfam" id="TIGR01027">
    <property type="entry name" value="proB"/>
    <property type="match status" value="1"/>
</dbReference>
<dbReference type="Pfam" id="PF01472">
    <property type="entry name" value="PUA"/>
    <property type="match status" value="1"/>
</dbReference>
<dbReference type="InterPro" id="IPR001057">
    <property type="entry name" value="Glu/AcGlu_kinase"/>
</dbReference>
<keyword evidence="5 8" id="KW-0547">Nucleotide-binding</keyword>
<dbReference type="FunFam" id="3.40.1160.10:FF:000018">
    <property type="entry name" value="Glutamate 5-kinase"/>
    <property type="match status" value="1"/>
</dbReference>
<dbReference type="CDD" id="cd21157">
    <property type="entry name" value="PUA_G5K"/>
    <property type="match status" value="1"/>
</dbReference>
<dbReference type="EMBL" id="CP048877">
    <property type="protein sequence ID" value="QIJ72905.1"/>
    <property type="molecule type" value="Genomic_DNA"/>
</dbReference>
<dbReference type="InterPro" id="IPR011529">
    <property type="entry name" value="Glu_5kinase"/>
</dbReference>
<dbReference type="PANTHER" id="PTHR43654">
    <property type="entry name" value="GLUTAMATE 5-KINASE"/>
    <property type="match status" value="1"/>
</dbReference>
<dbReference type="GO" id="GO:0055129">
    <property type="term" value="P:L-proline biosynthetic process"/>
    <property type="evidence" value="ECO:0007669"/>
    <property type="project" value="UniProtKB-UniRule"/>
</dbReference>
<evidence type="ECO:0000256" key="2">
    <source>
        <dbReference type="ARBA" id="ARBA00022605"/>
    </source>
</evidence>
<dbReference type="SUPFAM" id="SSF88697">
    <property type="entry name" value="PUA domain-like"/>
    <property type="match status" value="1"/>
</dbReference>
<dbReference type="AlphaFoldDB" id="A0A6G7PYX8"/>
<dbReference type="InterPro" id="IPR001048">
    <property type="entry name" value="Asp/Glu/Uridylate_kinase"/>
</dbReference>
<keyword evidence="2 8" id="KW-0028">Amino-acid biosynthesis</keyword>
<evidence type="ECO:0000256" key="3">
    <source>
        <dbReference type="ARBA" id="ARBA00022650"/>
    </source>
</evidence>
<comment type="similarity">
    <text evidence="8">Belongs to the glutamate 5-kinase family.</text>
</comment>
<dbReference type="GO" id="GO:0003723">
    <property type="term" value="F:RNA binding"/>
    <property type="evidence" value="ECO:0007669"/>
    <property type="project" value="InterPro"/>
</dbReference>
<dbReference type="GO" id="GO:0004349">
    <property type="term" value="F:glutamate 5-kinase activity"/>
    <property type="evidence" value="ECO:0007669"/>
    <property type="project" value="UniProtKB-UniRule"/>
</dbReference>
<proteinExistence type="inferred from homology"/>
<keyword evidence="1 8" id="KW-0963">Cytoplasm</keyword>
<comment type="caution">
    <text evidence="8">Lacks conserved residue(s) required for the propagation of feature annotation.</text>
</comment>
<comment type="subcellular location">
    <subcellularLocation>
        <location evidence="8">Cytoplasm</location>
    </subcellularLocation>
</comment>
<dbReference type="SMART" id="SM00359">
    <property type="entry name" value="PUA"/>
    <property type="match status" value="1"/>
</dbReference>
<name>A0A6G7PYX8_9BACT</name>
<organism evidence="10 11">
    <name type="scientific">Thermosulfuriphilus ammonigenes</name>
    <dbReference type="NCBI Taxonomy" id="1936021"/>
    <lineage>
        <taxon>Bacteria</taxon>
        <taxon>Pseudomonadati</taxon>
        <taxon>Thermodesulfobacteriota</taxon>
        <taxon>Thermodesulfobacteria</taxon>
        <taxon>Thermodesulfobacteriales</taxon>
        <taxon>Thermodesulfobacteriaceae</taxon>
        <taxon>Thermosulfuriphilus</taxon>
    </lineage>
</organism>
<dbReference type="RefSeq" id="WP_166033124.1">
    <property type="nucleotide sequence ID" value="NZ_CP048877.1"/>
</dbReference>
<evidence type="ECO:0000313" key="10">
    <source>
        <dbReference type="EMBL" id="QIJ72905.1"/>
    </source>
</evidence>
<evidence type="ECO:0000259" key="9">
    <source>
        <dbReference type="SMART" id="SM00359"/>
    </source>
</evidence>
<dbReference type="GO" id="GO:0005524">
    <property type="term" value="F:ATP binding"/>
    <property type="evidence" value="ECO:0007669"/>
    <property type="project" value="UniProtKB-KW"/>
</dbReference>
<dbReference type="CDD" id="cd04242">
    <property type="entry name" value="AAK_G5K_ProB"/>
    <property type="match status" value="1"/>
</dbReference>
<feature type="domain" description="PUA" evidence="9">
    <location>
        <begin position="279"/>
        <end position="351"/>
    </location>
</feature>
<evidence type="ECO:0000256" key="1">
    <source>
        <dbReference type="ARBA" id="ARBA00022490"/>
    </source>
</evidence>
<dbReference type="GO" id="GO:0005829">
    <property type="term" value="C:cytosol"/>
    <property type="evidence" value="ECO:0007669"/>
    <property type="project" value="TreeGrafter"/>
</dbReference>
<feature type="binding site" evidence="8">
    <location>
        <position position="139"/>
    </location>
    <ligand>
        <name>substrate</name>
    </ligand>
</feature>
<keyword evidence="7 8" id="KW-0067">ATP-binding</keyword>